<dbReference type="InterPro" id="IPR001810">
    <property type="entry name" value="F-box_dom"/>
</dbReference>
<dbReference type="Proteomes" id="UP000756132">
    <property type="component" value="Chromosome 1"/>
</dbReference>
<accession>A0A9Q8L7T4</accession>
<reference evidence="2" key="1">
    <citation type="submission" date="2021-12" db="EMBL/GenBank/DDBJ databases">
        <authorList>
            <person name="Zaccaron A."/>
            <person name="Stergiopoulos I."/>
        </authorList>
    </citation>
    <scope>NUCLEOTIDE SEQUENCE</scope>
    <source>
        <strain evidence="2">Race5_Kim</strain>
    </source>
</reference>
<reference evidence="2" key="2">
    <citation type="journal article" date="2022" name="Microb. Genom.">
        <title>A chromosome-scale genome assembly of the tomato pathogen Cladosporium fulvum reveals a compartmentalized genome architecture and the presence of a dispensable chromosome.</title>
        <authorList>
            <person name="Zaccaron A.Z."/>
            <person name="Chen L.H."/>
            <person name="Samaras A."/>
            <person name="Stergiopoulos I."/>
        </authorList>
    </citation>
    <scope>NUCLEOTIDE SEQUENCE</scope>
    <source>
        <strain evidence="2">Race5_Kim</strain>
    </source>
</reference>
<evidence type="ECO:0000259" key="1">
    <source>
        <dbReference type="PROSITE" id="PS50181"/>
    </source>
</evidence>
<dbReference type="SUPFAM" id="SSF81383">
    <property type="entry name" value="F-box domain"/>
    <property type="match status" value="1"/>
</dbReference>
<proteinExistence type="predicted"/>
<gene>
    <name evidence="2" type="ORF">CLAFUR5_00120</name>
</gene>
<evidence type="ECO:0000313" key="3">
    <source>
        <dbReference type="Proteomes" id="UP000756132"/>
    </source>
</evidence>
<dbReference type="OrthoDB" id="5139943at2759"/>
<dbReference type="GeneID" id="71979998"/>
<organism evidence="2 3">
    <name type="scientific">Passalora fulva</name>
    <name type="common">Tomato leaf mold</name>
    <name type="synonym">Cladosporium fulvum</name>
    <dbReference type="NCBI Taxonomy" id="5499"/>
    <lineage>
        <taxon>Eukaryota</taxon>
        <taxon>Fungi</taxon>
        <taxon>Dikarya</taxon>
        <taxon>Ascomycota</taxon>
        <taxon>Pezizomycotina</taxon>
        <taxon>Dothideomycetes</taxon>
        <taxon>Dothideomycetidae</taxon>
        <taxon>Mycosphaerellales</taxon>
        <taxon>Mycosphaerellaceae</taxon>
        <taxon>Fulvia</taxon>
    </lineage>
</organism>
<dbReference type="PROSITE" id="PS50181">
    <property type="entry name" value="FBOX"/>
    <property type="match status" value="1"/>
</dbReference>
<dbReference type="EMBL" id="CP090163">
    <property type="protein sequence ID" value="UJO12485.1"/>
    <property type="molecule type" value="Genomic_DNA"/>
</dbReference>
<name>A0A9Q8L7T4_PASFU</name>
<evidence type="ECO:0000313" key="2">
    <source>
        <dbReference type="EMBL" id="UJO12485.1"/>
    </source>
</evidence>
<keyword evidence="3" id="KW-1185">Reference proteome</keyword>
<protein>
    <recommendedName>
        <fullName evidence="1">F-box domain-containing protein</fullName>
    </recommendedName>
</protein>
<dbReference type="KEGG" id="ffu:CLAFUR5_00120"/>
<dbReference type="InterPro" id="IPR036047">
    <property type="entry name" value="F-box-like_dom_sf"/>
</dbReference>
<dbReference type="RefSeq" id="XP_047756851.1">
    <property type="nucleotide sequence ID" value="XM_047899268.1"/>
</dbReference>
<feature type="domain" description="F-box" evidence="1">
    <location>
        <begin position="23"/>
        <end position="72"/>
    </location>
</feature>
<dbReference type="AlphaFoldDB" id="A0A9Q8L7T4"/>
<sequence length="425" mass="47385">MRSFPLKLFTSRDFSLTHPDKKRTCILDLPTEMLQRVIGSSTPETLTALRLVCKTFEAATLDTWAKEHITRLGCFILDPARPLRVHDIMSTPRLASRVRTVAFSLSAYETRFGVSLAPPIDTSFLKAESNAILHHGEAQYSQHACGVEGVRTSCWDIMASVMAQVAKHSTCSVVIDIQGEDSVWDQVSRCRPQLVKEILDVALRAGCNVDGLLLTDRYVLKADQFEQGAALERVTHGLRRFAYEVWPSNEADLQTVWTVEHWRIVTAVVETADTLRQFELGLARVPDVSEIAAGSCKLCDQVFLSPNVSYLRKLSFYNFNMNSSVLERIPNACAPTLEIFGLAGMLMLGKGDIYTALFKIPHGMARLQKLRLWGLCQQSSISDTAGWSQVTFLVPGQGEERFDSMPDGNKMDAQPFLSLNLEHGL</sequence>